<evidence type="ECO:0000313" key="1">
    <source>
        <dbReference type="EMBL" id="OCK73875.1"/>
    </source>
</evidence>
<dbReference type="PANTHER" id="PTHR38111:SF2">
    <property type="entry name" value="FINGER DOMAIN PROTEIN, PUTATIVE (AFU_ORTHOLOGUE AFUA_1G01560)-RELATED"/>
    <property type="match status" value="1"/>
</dbReference>
<dbReference type="PANTHER" id="PTHR38111">
    <property type="entry name" value="ZN(2)-C6 FUNGAL-TYPE DOMAIN-CONTAINING PROTEIN-RELATED"/>
    <property type="match status" value="1"/>
</dbReference>
<dbReference type="Proteomes" id="UP000250266">
    <property type="component" value="Unassembled WGS sequence"/>
</dbReference>
<dbReference type="InterPro" id="IPR053178">
    <property type="entry name" value="Osmoadaptation_assoc"/>
</dbReference>
<accession>A0A8E2DYE1</accession>
<keyword evidence="2" id="KW-1185">Reference proteome</keyword>
<dbReference type="EMBL" id="KV745628">
    <property type="protein sequence ID" value="OCK73875.1"/>
    <property type="molecule type" value="Genomic_DNA"/>
</dbReference>
<gene>
    <name evidence="1" type="ORF">K432DRAFT_387145</name>
</gene>
<dbReference type="AlphaFoldDB" id="A0A8E2DYE1"/>
<reference evidence="1 2" key="1">
    <citation type="journal article" date="2016" name="Nat. Commun.">
        <title>Ectomycorrhizal ecology is imprinted in the genome of the dominant symbiotic fungus Cenococcum geophilum.</title>
        <authorList>
            <consortium name="DOE Joint Genome Institute"/>
            <person name="Peter M."/>
            <person name="Kohler A."/>
            <person name="Ohm R.A."/>
            <person name="Kuo A."/>
            <person name="Krutzmann J."/>
            <person name="Morin E."/>
            <person name="Arend M."/>
            <person name="Barry K.W."/>
            <person name="Binder M."/>
            <person name="Choi C."/>
            <person name="Clum A."/>
            <person name="Copeland A."/>
            <person name="Grisel N."/>
            <person name="Haridas S."/>
            <person name="Kipfer T."/>
            <person name="LaButti K."/>
            <person name="Lindquist E."/>
            <person name="Lipzen A."/>
            <person name="Maire R."/>
            <person name="Meier B."/>
            <person name="Mihaltcheva S."/>
            <person name="Molinier V."/>
            <person name="Murat C."/>
            <person name="Poggeler S."/>
            <person name="Quandt C.A."/>
            <person name="Sperisen C."/>
            <person name="Tritt A."/>
            <person name="Tisserant E."/>
            <person name="Crous P.W."/>
            <person name="Henrissat B."/>
            <person name="Nehls U."/>
            <person name="Egli S."/>
            <person name="Spatafora J.W."/>
            <person name="Grigoriev I.V."/>
            <person name="Martin F.M."/>
        </authorList>
    </citation>
    <scope>NUCLEOTIDE SEQUENCE [LARGE SCALE GENOMIC DNA]</scope>
    <source>
        <strain evidence="1 2">CBS 459.81</strain>
    </source>
</reference>
<protein>
    <recommendedName>
        <fullName evidence="3">Transcription factor domain-containing protein</fullName>
    </recommendedName>
</protein>
<dbReference type="OrthoDB" id="4314040at2759"/>
<sequence length="475" mass="53456">MRGFPDARLERECYYPAKFQFIDGSVKSQSSLPSAGWHVSVPSKRKAYTFTTQKYTDSGALVQKWHRTSLPLEPALAQADRLSMHFIECLEQGRMGARMKWIGSWTALLPQRIGSSPTLDQSARLMVSTHTAILRNRNPSAWIDVEAYAQAIGSLRKALTDPAECLSSETLVAATILYYLEAILSCPHSFNSIHHAGGIARLLEVRGPVDLKSKFELTILRELRGPVISRAVVLGVPCFLTSPQWTAVFDIGDIGSRRAPWAQKLANQFVNWPKFTMEIRKYCDGQLSLAATSELRDQLSTMKLFLNFINSEIEDDLASEEHVTQVKSTRQPTSFATVFEYKDYFFATLAMLHASFSLIIERMICVLSENAAPTLSARWENPQWTAENPQLLARICQSYEYAWKMRPMGAAFMHVPLTMAFSYAETEAMRAWALRAINDLDEHRLLAKERFTDASVTHLAQLYTGEVAPVAAPYP</sequence>
<name>A0A8E2DYE1_9PEZI</name>
<proteinExistence type="predicted"/>
<evidence type="ECO:0000313" key="2">
    <source>
        <dbReference type="Proteomes" id="UP000250266"/>
    </source>
</evidence>
<organism evidence="1 2">
    <name type="scientific">Lepidopterella palustris CBS 459.81</name>
    <dbReference type="NCBI Taxonomy" id="1314670"/>
    <lineage>
        <taxon>Eukaryota</taxon>
        <taxon>Fungi</taxon>
        <taxon>Dikarya</taxon>
        <taxon>Ascomycota</taxon>
        <taxon>Pezizomycotina</taxon>
        <taxon>Dothideomycetes</taxon>
        <taxon>Pleosporomycetidae</taxon>
        <taxon>Mytilinidiales</taxon>
        <taxon>Argynnaceae</taxon>
        <taxon>Lepidopterella</taxon>
    </lineage>
</organism>
<evidence type="ECO:0008006" key="3">
    <source>
        <dbReference type="Google" id="ProtNLM"/>
    </source>
</evidence>